<dbReference type="Proteomes" id="UP000219514">
    <property type="component" value="Unassembled WGS sequence"/>
</dbReference>
<organism evidence="3 4">
    <name type="scientific">Geodermatophilus sabuli</name>
    <dbReference type="NCBI Taxonomy" id="1564158"/>
    <lineage>
        <taxon>Bacteria</taxon>
        <taxon>Bacillati</taxon>
        <taxon>Actinomycetota</taxon>
        <taxon>Actinomycetes</taxon>
        <taxon>Geodermatophilales</taxon>
        <taxon>Geodermatophilaceae</taxon>
        <taxon>Geodermatophilus</taxon>
    </lineage>
</organism>
<evidence type="ECO:0000313" key="4">
    <source>
        <dbReference type="Proteomes" id="UP000219514"/>
    </source>
</evidence>
<feature type="domain" description="Pyrroline-5-carboxylate reductase catalytic N-terminal" evidence="2">
    <location>
        <begin position="2"/>
        <end position="92"/>
    </location>
</feature>
<keyword evidence="1" id="KW-0560">Oxidoreductase</keyword>
<dbReference type="PANTHER" id="PTHR14239">
    <property type="entry name" value="DUDULIN-RELATED"/>
    <property type="match status" value="1"/>
</dbReference>
<proteinExistence type="predicted"/>
<dbReference type="GO" id="GO:0016491">
    <property type="term" value="F:oxidoreductase activity"/>
    <property type="evidence" value="ECO:0007669"/>
    <property type="project" value="UniProtKB-KW"/>
</dbReference>
<name>A0A285ECV3_9ACTN</name>
<dbReference type="InterPro" id="IPR051267">
    <property type="entry name" value="STEAP_metalloreductase"/>
</dbReference>
<dbReference type="AlphaFoldDB" id="A0A285ECV3"/>
<dbReference type="InterPro" id="IPR028939">
    <property type="entry name" value="P5C_Rdtase_cat_N"/>
</dbReference>
<evidence type="ECO:0000256" key="1">
    <source>
        <dbReference type="ARBA" id="ARBA00023002"/>
    </source>
</evidence>
<dbReference type="PANTHER" id="PTHR14239:SF10">
    <property type="entry name" value="REDUCTASE"/>
    <property type="match status" value="1"/>
</dbReference>
<evidence type="ECO:0000259" key="2">
    <source>
        <dbReference type="Pfam" id="PF03807"/>
    </source>
</evidence>
<gene>
    <name evidence="3" type="ORF">SAMN06893097_103213</name>
</gene>
<sequence>MRIGVLGAGRIGGTIARRLSADGHAVTLANSRGPETLRDLAEEIGATAAHAAEAAEDAQVVITSVPFPRVPSLREVISRAPQDVIVIDTSNYFSFKDGLIQAVEDGRVESEWVQEQLGRPIVKAWNNTLAGSFMTKASPPGAPGRIALAVSGDDPQAKATAMRFVDTTGFDPVDAGPIADSWRQQPGTPAYCTDLTADELRKALAAADRSTMTERRDRMVAEMRQHEGMPANEELLRLSRKHYLEPGTGPSRRLGR</sequence>
<dbReference type="Gene3D" id="3.40.50.720">
    <property type="entry name" value="NAD(P)-binding Rossmann-like Domain"/>
    <property type="match status" value="1"/>
</dbReference>
<dbReference type="EMBL" id="OBDO01000003">
    <property type="protein sequence ID" value="SNX96044.1"/>
    <property type="molecule type" value="Genomic_DNA"/>
</dbReference>
<dbReference type="Pfam" id="PF03807">
    <property type="entry name" value="F420_oxidored"/>
    <property type="match status" value="1"/>
</dbReference>
<protein>
    <recommendedName>
        <fullName evidence="2">Pyrroline-5-carboxylate reductase catalytic N-terminal domain-containing protein</fullName>
    </recommendedName>
</protein>
<dbReference type="SUPFAM" id="SSF51735">
    <property type="entry name" value="NAD(P)-binding Rossmann-fold domains"/>
    <property type="match status" value="1"/>
</dbReference>
<dbReference type="InterPro" id="IPR036291">
    <property type="entry name" value="NAD(P)-bd_dom_sf"/>
</dbReference>
<reference evidence="3 4" key="1">
    <citation type="submission" date="2017-09" db="EMBL/GenBank/DDBJ databases">
        <authorList>
            <person name="Ehlers B."/>
            <person name="Leendertz F.H."/>
        </authorList>
    </citation>
    <scope>NUCLEOTIDE SEQUENCE [LARGE SCALE GENOMIC DNA]</scope>
    <source>
        <strain evidence="3 4">DSM 46844</strain>
    </source>
</reference>
<evidence type="ECO:0000313" key="3">
    <source>
        <dbReference type="EMBL" id="SNX96044.1"/>
    </source>
</evidence>
<accession>A0A285ECV3</accession>
<keyword evidence="4" id="KW-1185">Reference proteome</keyword>